<evidence type="ECO:0000259" key="1">
    <source>
        <dbReference type="Pfam" id="PF00583"/>
    </source>
</evidence>
<reference evidence="2 3" key="1">
    <citation type="submission" date="2020-08" db="EMBL/GenBank/DDBJ databases">
        <title>Draft genome sequencing of an Anaerocolumna strain isolated from anoxic soil subjected to BSD treatment.</title>
        <authorList>
            <person name="Uek A."/>
            <person name="Tonouchi A."/>
        </authorList>
    </citation>
    <scope>NUCLEOTIDE SEQUENCE [LARGE SCALE GENOMIC DNA]</scope>
    <source>
        <strain evidence="2 3">CTTW</strain>
    </source>
</reference>
<dbReference type="SUPFAM" id="SSF55729">
    <property type="entry name" value="Acyl-CoA N-acyltransferases (Nat)"/>
    <property type="match status" value="1"/>
</dbReference>
<gene>
    <name evidence="2" type="ORF">bsdcttw_07930</name>
</gene>
<dbReference type="Gene3D" id="3.40.630.30">
    <property type="match status" value="1"/>
</dbReference>
<dbReference type="InterPro" id="IPR000182">
    <property type="entry name" value="GNAT_dom"/>
</dbReference>
<dbReference type="InterPro" id="IPR016181">
    <property type="entry name" value="Acyl_CoA_acyltransferase"/>
</dbReference>
<dbReference type="Pfam" id="PF00583">
    <property type="entry name" value="Acetyltransf_1"/>
    <property type="match status" value="1"/>
</dbReference>
<dbReference type="EMBL" id="AP023368">
    <property type="protein sequence ID" value="BCJ97752.1"/>
    <property type="molecule type" value="Genomic_DNA"/>
</dbReference>
<protein>
    <submittedName>
        <fullName evidence="2">GNAT family N-acetyltransferase</fullName>
    </submittedName>
</protein>
<keyword evidence="3" id="KW-1185">Reference proteome</keyword>
<evidence type="ECO:0000313" key="3">
    <source>
        <dbReference type="Proteomes" id="UP000515703"/>
    </source>
</evidence>
<organism evidence="2 3">
    <name type="scientific">Anaerocolumna chitinilytica</name>
    <dbReference type="NCBI Taxonomy" id="1727145"/>
    <lineage>
        <taxon>Bacteria</taxon>
        <taxon>Bacillati</taxon>
        <taxon>Bacillota</taxon>
        <taxon>Clostridia</taxon>
        <taxon>Lachnospirales</taxon>
        <taxon>Lachnospiraceae</taxon>
        <taxon>Anaerocolumna</taxon>
    </lineage>
</organism>
<dbReference type="AlphaFoldDB" id="A0A7I8DHE0"/>
<dbReference type="Proteomes" id="UP000515703">
    <property type="component" value="Chromosome"/>
</dbReference>
<dbReference type="GO" id="GO:0016747">
    <property type="term" value="F:acyltransferase activity, transferring groups other than amino-acyl groups"/>
    <property type="evidence" value="ECO:0007669"/>
    <property type="project" value="InterPro"/>
</dbReference>
<reference evidence="2 3" key="2">
    <citation type="submission" date="2020-08" db="EMBL/GenBank/DDBJ databases">
        <authorList>
            <person name="Ueki A."/>
            <person name="Tonouchi A."/>
        </authorList>
    </citation>
    <scope>NUCLEOTIDE SEQUENCE [LARGE SCALE GENOMIC DNA]</scope>
    <source>
        <strain evidence="2 3">CTTW</strain>
    </source>
</reference>
<keyword evidence="2" id="KW-0808">Transferase</keyword>
<proteinExistence type="predicted"/>
<accession>A0A7I8DHE0</accession>
<sequence length="164" mass="19038">MGRLEIKNGDVYTAISIMKEVADWGRSRGFDVWLDEWLTPEELVTEEAKEEYFCVGSIDGEHACSFILQWRDSLWWPDAKDNEAAYLHKFCVRRKFAHQGMTKQVIAYIKNVCIERGVKYIRLDTGNNKEVVKQIYMDAGFKHIKTAESDKGRTMALFEMEVTA</sequence>
<dbReference type="KEGG" id="acht:bsdcttw_07930"/>
<dbReference type="CDD" id="cd04301">
    <property type="entry name" value="NAT_SF"/>
    <property type="match status" value="1"/>
</dbReference>
<feature type="domain" description="N-acetyltransferase" evidence="1">
    <location>
        <begin position="31"/>
        <end position="141"/>
    </location>
</feature>
<evidence type="ECO:0000313" key="2">
    <source>
        <dbReference type="EMBL" id="BCJ97752.1"/>
    </source>
</evidence>
<dbReference type="RefSeq" id="WP_185258148.1">
    <property type="nucleotide sequence ID" value="NZ_AP023368.1"/>
</dbReference>
<name>A0A7I8DHE0_9FIRM</name>